<gene>
    <name evidence="1" type="ORF">AWZ03_008692</name>
</gene>
<evidence type="ECO:0000313" key="2">
    <source>
        <dbReference type="Proteomes" id="UP000295192"/>
    </source>
</evidence>
<dbReference type="Proteomes" id="UP000295192">
    <property type="component" value="Unassembled WGS sequence"/>
</dbReference>
<organism evidence="1 2">
    <name type="scientific">Drosophila navojoa</name>
    <name type="common">Fruit fly</name>
    <dbReference type="NCBI Taxonomy" id="7232"/>
    <lineage>
        <taxon>Eukaryota</taxon>
        <taxon>Metazoa</taxon>
        <taxon>Ecdysozoa</taxon>
        <taxon>Arthropoda</taxon>
        <taxon>Hexapoda</taxon>
        <taxon>Insecta</taxon>
        <taxon>Pterygota</taxon>
        <taxon>Neoptera</taxon>
        <taxon>Endopterygota</taxon>
        <taxon>Diptera</taxon>
        <taxon>Brachycera</taxon>
        <taxon>Muscomorpha</taxon>
        <taxon>Ephydroidea</taxon>
        <taxon>Drosophilidae</taxon>
        <taxon>Drosophila</taxon>
    </lineage>
</organism>
<dbReference type="OrthoDB" id="8056520at2759"/>
<name>A0A484B8B6_DRONA</name>
<protein>
    <submittedName>
        <fullName evidence="1">Uncharacterized protein</fullName>
    </submittedName>
</protein>
<dbReference type="STRING" id="7232.A0A484B8B6"/>
<keyword evidence="2" id="KW-1185">Reference proteome</keyword>
<dbReference type="EMBL" id="LSRL02000092">
    <property type="protein sequence ID" value="TDG44884.1"/>
    <property type="molecule type" value="Genomic_DNA"/>
</dbReference>
<accession>A0A484B8B6</accession>
<proteinExistence type="predicted"/>
<comment type="caution">
    <text evidence="1">The sequence shown here is derived from an EMBL/GenBank/DDBJ whole genome shotgun (WGS) entry which is preliminary data.</text>
</comment>
<reference evidence="1 2" key="1">
    <citation type="journal article" date="2019" name="J. Hered.">
        <title>An Improved Genome Assembly for Drosophila navojoa, the Basal Species in the mojavensis Cluster.</title>
        <authorList>
            <person name="Vanderlinde T."/>
            <person name="Dupim E.G."/>
            <person name="Nazario-Yepiz N.O."/>
            <person name="Carvalho A.B."/>
        </authorList>
    </citation>
    <scope>NUCLEOTIDE SEQUENCE [LARGE SCALE GENOMIC DNA]</scope>
    <source>
        <strain evidence="1">Navoj_Jal97</strain>
        <tissue evidence="1">Whole organism</tissue>
    </source>
</reference>
<dbReference type="OMA" id="CYMHQLD"/>
<sequence>MSNDDEAHLTPQLKEHYEKEAEILGMLMDMEKRYCDFYQFYQCELETQKIITERLWLLTQRYLILISSAPGCRYPEVYTLSAEESIINEYEEKFEVMRSSNNSMKHGILNIHLECKKFYKAYDQLDRSLETPFILGDKYHRSIESHKLMMIDIFNYYYAAVLKMKCYLHQLDPMSLESVEDYRELLKEDSSNEEFAELVMSTFVYCKCLQPAPTCPIKKLKCSHKKIEDLTYTAAPLPLPL</sequence>
<evidence type="ECO:0000313" key="1">
    <source>
        <dbReference type="EMBL" id="TDG44884.1"/>
    </source>
</evidence>
<dbReference type="AlphaFoldDB" id="A0A484B8B6"/>